<dbReference type="GO" id="GO:0004491">
    <property type="term" value="F:methylmalonate-semialdehyde dehydrogenase (acylating, NAD) activity"/>
    <property type="evidence" value="ECO:0007669"/>
    <property type="project" value="UniProtKB-EC"/>
</dbReference>
<evidence type="ECO:0000256" key="3">
    <source>
        <dbReference type="ARBA" id="ARBA00023027"/>
    </source>
</evidence>
<dbReference type="RefSeq" id="WP_058858209.1">
    <property type="nucleotide sequence ID" value="NZ_BJZR01000086.1"/>
</dbReference>
<gene>
    <name evidence="6" type="primary">mmsA_1</name>
    <name evidence="5" type="ORF">AS188_06730</name>
    <name evidence="6" type="ORF">KFL01_24340</name>
</gene>
<dbReference type="Proteomes" id="UP000057181">
    <property type="component" value="Chromosome"/>
</dbReference>
<dbReference type="SUPFAM" id="SSF53720">
    <property type="entry name" value="ALDH-like"/>
    <property type="match status" value="1"/>
</dbReference>
<dbReference type="Pfam" id="PF00171">
    <property type="entry name" value="Aldedh"/>
    <property type="match status" value="1"/>
</dbReference>
<dbReference type="InterPro" id="IPR016163">
    <property type="entry name" value="Ald_DH_C"/>
</dbReference>
<dbReference type="PANTHER" id="PTHR43866:SF4">
    <property type="entry name" value="MALONATE-SEMIALDEHYDE DEHYDROGENASE"/>
    <property type="match status" value="1"/>
</dbReference>
<keyword evidence="2" id="KW-0560">Oxidoreductase</keyword>
<dbReference type="InterPro" id="IPR010061">
    <property type="entry name" value="MeMal-semiAld_DH"/>
</dbReference>
<dbReference type="Gene3D" id="3.40.605.10">
    <property type="entry name" value="Aldehyde Dehydrogenase, Chain A, domain 1"/>
    <property type="match status" value="1"/>
</dbReference>
<evidence type="ECO:0000313" key="5">
    <source>
        <dbReference type="EMBL" id="ALU39499.1"/>
    </source>
</evidence>
<dbReference type="EMBL" id="CP013254">
    <property type="protein sequence ID" value="ALU39499.1"/>
    <property type="molecule type" value="Genomic_DNA"/>
</dbReference>
<dbReference type="InterPro" id="IPR016160">
    <property type="entry name" value="Ald_DH_CS_CYS"/>
</dbReference>
<evidence type="ECO:0000313" key="6">
    <source>
        <dbReference type="EMBL" id="GEO93128.1"/>
    </source>
</evidence>
<accession>A0A0U3G8T8</accession>
<evidence type="ECO:0000256" key="2">
    <source>
        <dbReference type="ARBA" id="ARBA00023002"/>
    </source>
</evidence>
<dbReference type="GO" id="GO:0006210">
    <property type="term" value="P:thymine catabolic process"/>
    <property type="evidence" value="ECO:0007669"/>
    <property type="project" value="TreeGrafter"/>
</dbReference>
<dbReference type="AlphaFoldDB" id="A0A0U3G8T8"/>
<dbReference type="NCBIfam" id="TIGR01722">
    <property type="entry name" value="MMSDH"/>
    <property type="match status" value="1"/>
</dbReference>
<dbReference type="OrthoDB" id="6882680at2"/>
<dbReference type="PROSITE" id="PS00070">
    <property type="entry name" value="ALDEHYDE_DEHYDR_CYS"/>
    <property type="match status" value="1"/>
</dbReference>
<dbReference type="KEGG" id="kfv:AS188_06730"/>
<feature type="domain" description="Aldehyde dehydrogenase" evidence="4">
    <location>
        <begin position="25"/>
        <end position="484"/>
    </location>
</feature>
<dbReference type="InterPro" id="IPR015590">
    <property type="entry name" value="Aldehyde_DH_dom"/>
</dbReference>
<dbReference type="EMBL" id="BJZR01000086">
    <property type="protein sequence ID" value="GEO93128.1"/>
    <property type="molecule type" value="Genomic_DNA"/>
</dbReference>
<reference evidence="5 7" key="1">
    <citation type="submission" date="2015-11" db="EMBL/GenBank/DDBJ databases">
        <title>Complete Genome Sequence of Kocuria flava strain HO-9041.</title>
        <authorList>
            <person name="Zhou M."/>
            <person name="Dai J."/>
        </authorList>
    </citation>
    <scope>NUCLEOTIDE SEQUENCE [LARGE SCALE GENOMIC DNA]</scope>
    <source>
        <strain evidence="5 7">HO-9041</strain>
    </source>
</reference>
<dbReference type="GO" id="GO:0006574">
    <property type="term" value="P:L-valine catabolic process"/>
    <property type="evidence" value="ECO:0007669"/>
    <property type="project" value="TreeGrafter"/>
</dbReference>
<dbReference type="InterPro" id="IPR016161">
    <property type="entry name" value="Ald_DH/histidinol_DH"/>
</dbReference>
<dbReference type="Gene3D" id="3.40.309.10">
    <property type="entry name" value="Aldehyde Dehydrogenase, Chain A, domain 2"/>
    <property type="match status" value="1"/>
</dbReference>
<keyword evidence="3" id="KW-0520">NAD</keyword>
<proteinExistence type="predicted"/>
<dbReference type="InterPro" id="IPR016162">
    <property type="entry name" value="Ald_DH_N"/>
</dbReference>
<evidence type="ECO:0000259" key="4">
    <source>
        <dbReference type="Pfam" id="PF00171"/>
    </source>
</evidence>
<evidence type="ECO:0000313" key="8">
    <source>
        <dbReference type="Proteomes" id="UP000321155"/>
    </source>
</evidence>
<name>A0A0U3G8T8_9MICC</name>
<dbReference type="PANTHER" id="PTHR43866">
    <property type="entry name" value="MALONATE-SEMIALDEHYDE DEHYDROGENASE"/>
    <property type="match status" value="1"/>
</dbReference>
<dbReference type="CDD" id="cd07085">
    <property type="entry name" value="ALDH_F6_MMSDH"/>
    <property type="match status" value="1"/>
</dbReference>
<protein>
    <recommendedName>
        <fullName evidence="1">methylmalonate-semialdehyde dehydrogenase (CoA acylating)</fullName>
        <ecNumber evidence="1">1.2.1.27</ecNumber>
    </recommendedName>
</protein>
<dbReference type="Proteomes" id="UP000321155">
    <property type="component" value="Unassembled WGS sequence"/>
</dbReference>
<dbReference type="FunFam" id="3.40.309.10:FF:000002">
    <property type="entry name" value="Methylmalonate-semialdehyde dehydrogenase (Acylating)"/>
    <property type="match status" value="1"/>
</dbReference>
<dbReference type="EC" id="1.2.1.27" evidence="1"/>
<reference evidence="6 8" key="2">
    <citation type="submission" date="2019-07" db="EMBL/GenBank/DDBJ databases">
        <title>Whole genome shotgun sequence of Kocuria flava NBRC 107626.</title>
        <authorList>
            <person name="Hosoyama A."/>
            <person name="Uohara A."/>
            <person name="Ohji S."/>
            <person name="Ichikawa N."/>
        </authorList>
    </citation>
    <scope>NUCLEOTIDE SEQUENCE [LARGE SCALE GENOMIC DNA]</scope>
    <source>
        <strain evidence="6 8">NBRC 107626</strain>
    </source>
</reference>
<dbReference type="STRING" id="446860.AS188_06730"/>
<evidence type="ECO:0000313" key="7">
    <source>
        <dbReference type="Proteomes" id="UP000057181"/>
    </source>
</evidence>
<organism evidence="5 7">
    <name type="scientific">Kocuria flava</name>
    <dbReference type="NCBI Taxonomy" id="446860"/>
    <lineage>
        <taxon>Bacteria</taxon>
        <taxon>Bacillati</taxon>
        <taxon>Actinomycetota</taxon>
        <taxon>Actinomycetes</taxon>
        <taxon>Micrococcales</taxon>
        <taxon>Micrococcaceae</taxon>
        <taxon>Kocuria</taxon>
    </lineage>
</organism>
<sequence>MTQQIETTQQIEHFIAGARTAGSGQRTQEVYNPATGEATGVLHLADREDLERAVSAARAAAGTWGEMSLARRTAVLFRFRELVAAHTDELAALITAEHGKVLSDAKGEVGRGLEVVEFACGIAEQLKGEFSDQFSTGIDVYSFRQPLGVVAGITPFNFPVMVPLWMAPVAIATGNAFILKPSERDPSPSLLLAELWQRAGLPDGVFQVLHGDKETVDGLLTHPEVDGISFVGSTPIAKYVHETATKHGKRVQALGGAKNHAVVLPDADMDIAADNINAAAFGSAGERCMAISVAVAVGEAADLLVDKLAERARGIRVGNGMEASSEMGPVITPASKERIRRIVTAAEEDGAAVVVDGRDLIVEDHENGFFVGPTVIDRVRQDMTAYEEEIFGPVLAVLRVDSLEEAVEVINANPYGNGTAIFTSSGAYARQFKRQVTVGMIGVNVPIPVPVAWHSFGGWKDSLFGDHHIYGPDGVRFYTRGKAVTERWPEPHHASGASFAFPSSSD</sequence>
<dbReference type="FunFam" id="3.40.605.10:FF:000003">
    <property type="entry name" value="Methylmalonate-semialdehyde dehydrogenase [acylating]"/>
    <property type="match status" value="1"/>
</dbReference>
<keyword evidence="8" id="KW-1185">Reference proteome</keyword>
<evidence type="ECO:0000256" key="1">
    <source>
        <dbReference type="ARBA" id="ARBA00013048"/>
    </source>
</evidence>